<evidence type="ECO:0000313" key="3">
    <source>
        <dbReference type="EMBL" id="JAC52564.1"/>
    </source>
</evidence>
<evidence type="ECO:0000256" key="2">
    <source>
        <dbReference type="SAM" id="Phobius"/>
    </source>
</evidence>
<name>A0A034WD05_BACDO</name>
<protein>
    <submittedName>
        <fullName evidence="3">Uncharacterized protein</fullName>
    </submittedName>
</protein>
<keyword evidence="2" id="KW-0812">Transmembrane</keyword>
<keyword evidence="2" id="KW-0472">Membrane</keyword>
<accession>A0A034WD05</accession>
<feature type="region of interest" description="Disordered" evidence="1">
    <location>
        <begin position="1"/>
        <end position="32"/>
    </location>
</feature>
<feature type="transmembrane region" description="Helical" evidence="2">
    <location>
        <begin position="99"/>
        <end position="117"/>
    </location>
</feature>
<organism evidence="3">
    <name type="scientific">Bactrocera dorsalis</name>
    <name type="common">Oriental fruit fly</name>
    <name type="synonym">Dacus dorsalis</name>
    <dbReference type="NCBI Taxonomy" id="27457"/>
    <lineage>
        <taxon>Eukaryota</taxon>
        <taxon>Metazoa</taxon>
        <taxon>Ecdysozoa</taxon>
        <taxon>Arthropoda</taxon>
        <taxon>Hexapoda</taxon>
        <taxon>Insecta</taxon>
        <taxon>Pterygota</taxon>
        <taxon>Neoptera</taxon>
        <taxon>Endopterygota</taxon>
        <taxon>Diptera</taxon>
        <taxon>Brachycera</taxon>
        <taxon>Muscomorpha</taxon>
        <taxon>Tephritoidea</taxon>
        <taxon>Tephritidae</taxon>
        <taxon>Bactrocera</taxon>
        <taxon>Bactrocera</taxon>
    </lineage>
</organism>
<dbReference type="EMBL" id="GAKP01006390">
    <property type="protein sequence ID" value="JAC52562.1"/>
    <property type="molecule type" value="Transcribed_RNA"/>
</dbReference>
<evidence type="ECO:0000256" key="1">
    <source>
        <dbReference type="SAM" id="MobiDB-lite"/>
    </source>
</evidence>
<dbReference type="EMBL" id="GAKP01006388">
    <property type="protein sequence ID" value="JAC52564.1"/>
    <property type="molecule type" value="Transcribed_RNA"/>
</dbReference>
<reference evidence="3" key="1">
    <citation type="journal article" date="2014" name="BMC Genomics">
        <title>Characterizing the developmental transcriptome of the oriental fruit fly, Bactrocera dorsalis (Diptera: Tephritidae) through comparative genomic analysis with Drosophila melanogaster utilizing modENCODE datasets.</title>
        <authorList>
            <person name="Geib S.M."/>
            <person name="Calla B."/>
            <person name="Hall B."/>
            <person name="Hou S."/>
            <person name="Manoukis N.C."/>
        </authorList>
    </citation>
    <scope>NUCLEOTIDE SEQUENCE</scope>
    <source>
        <strain evidence="3">Punador</strain>
    </source>
</reference>
<proteinExistence type="predicted"/>
<dbReference type="AlphaFoldDB" id="A0A034WD05"/>
<dbReference type="EMBL" id="GAKP01006392">
    <property type="protein sequence ID" value="JAC52560.1"/>
    <property type="molecule type" value="Transcribed_RNA"/>
</dbReference>
<sequence length="118" mass="13839">MHTNNTENANPLNLNESCTDRKSSQKGHKNSKRNINIKSAVITMAQSIRNFKYRTVVLLYTLSVILLRFIGRRSLPQSALRRFILCLSRKNSKFINFHCYYIFNAIFFLPKISIFYLC</sequence>
<feature type="compositionally biased region" description="Low complexity" evidence="1">
    <location>
        <begin position="1"/>
        <end position="16"/>
    </location>
</feature>
<keyword evidence="2" id="KW-1133">Transmembrane helix</keyword>
<dbReference type="EMBL" id="GAKP01006394">
    <property type="protein sequence ID" value="JAC52558.1"/>
    <property type="molecule type" value="Transcribed_RNA"/>
</dbReference>
<feature type="transmembrane region" description="Helical" evidence="2">
    <location>
        <begin position="53"/>
        <end position="71"/>
    </location>
</feature>